<evidence type="ECO:0000313" key="3">
    <source>
        <dbReference type="Proteomes" id="UP000247099"/>
    </source>
</evidence>
<gene>
    <name evidence="2" type="ORF">DDZ13_13050</name>
</gene>
<dbReference type="Proteomes" id="UP000247099">
    <property type="component" value="Unassembled WGS sequence"/>
</dbReference>
<name>A0A317ZDG0_9BACT</name>
<dbReference type="AlphaFoldDB" id="A0A317ZDG0"/>
<dbReference type="EMBL" id="QHJQ01000010">
    <property type="protein sequence ID" value="PXA03344.1"/>
    <property type="molecule type" value="Genomic_DNA"/>
</dbReference>
<keyword evidence="1" id="KW-0812">Transmembrane</keyword>
<evidence type="ECO:0008006" key="4">
    <source>
        <dbReference type="Google" id="ProtNLM"/>
    </source>
</evidence>
<sequence length="164" mass="18159">MLTDQQVEAIYTSGGHPKAWKVLKIVFGTIWTLFPIAVAIVLLTEEKEAAIRLTTVLSVFAAVLAPPTALFLYMLSPPSEKKRIRKLNSFATGTVTQHFDMYGVKSFNYTFEDNGKEYKGLDSCKSLPPIGSSVRIGFVQGKPKSSRFIPSKEWIEPDGTGQPM</sequence>
<keyword evidence="1" id="KW-0472">Membrane</keyword>
<protein>
    <recommendedName>
        <fullName evidence="4">DUF3592 domain-containing protein</fullName>
    </recommendedName>
</protein>
<organism evidence="2 3">
    <name type="scientific">Coraliomargarita sinensis</name>
    <dbReference type="NCBI Taxonomy" id="2174842"/>
    <lineage>
        <taxon>Bacteria</taxon>
        <taxon>Pseudomonadati</taxon>
        <taxon>Verrucomicrobiota</taxon>
        <taxon>Opitutia</taxon>
        <taxon>Puniceicoccales</taxon>
        <taxon>Coraliomargaritaceae</taxon>
        <taxon>Coraliomargarita</taxon>
    </lineage>
</organism>
<proteinExistence type="predicted"/>
<evidence type="ECO:0000313" key="2">
    <source>
        <dbReference type="EMBL" id="PXA03344.1"/>
    </source>
</evidence>
<feature type="transmembrane region" description="Helical" evidence="1">
    <location>
        <begin position="49"/>
        <end position="75"/>
    </location>
</feature>
<dbReference type="InParanoid" id="A0A317ZDG0"/>
<dbReference type="RefSeq" id="WP_110131900.1">
    <property type="nucleotide sequence ID" value="NZ_QHJQ01000010.1"/>
</dbReference>
<keyword evidence="1" id="KW-1133">Transmembrane helix</keyword>
<evidence type="ECO:0000256" key="1">
    <source>
        <dbReference type="SAM" id="Phobius"/>
    </source>
</evidence>
<accession>A0A317ZDG0</accession>
<keyword evidence="3" id="KW-1185">Reference proteome</keyword>
<reference evidence="2 3" key="1">
    <citation type="submission" date="2018-05" db="EMBL/GenBank/DDBJ databases">
        <title>Coraliomargarita sinensis sp. nov., isolated from a marine solar saltern.</title>
        <authorList>
            <person name="Zhou L.Y."/>
        </authorList>
    </citation>
    <scope>NUCLEOTIDE SEQUENCE [LARGE SCALE GENOMIC DNA]</scope>
    <source>
        <strain evidence="2 3">WN38</strain>
    </source>
</reference>
<feature type="transmembrane region" description="Helical" evidence="1">
    <location>
        <begin position="22"/>
        <end position="43"/>
    </location>
</feature>
<comment type="caution">
    <text evidence="2">The sequence shown here is derived from an EMBL/GenBank/DDBJ whole genome shotgun (WGS) entry which is preliminary data.</text>
</comment>